<dbReference type="STRING" id="253628.A0A0D1XNJ7"/>
<dbReference type="HOGENOM" id="CLU_035244_1_0_1"/>
<dbReference type="EMBL" id="KN847542">
    <property type="protein sequence ID" value="KIW04146.1"/>
    <property type="molecule type" value="Genomic_DNA"/>
</dbReference>
<evidence type="ECO:0000256" key="1">
    <source>
        <dbReference type="SAM" id="MobiDB-lite"/>
    </source>
</evidence>
<feature type="region of interest" description="Disordered" evidence="1">
    <location>
        <begin position="1"/>
        <end position="25"/>
    </location>
</feature>
<dbReference type="InterPro" id="IPR022185">
    <property type="entry name" value="DUF3712"/>
</dbReference>
<dbReference type="GeneID" id="27312927"/>
<gene>
    <name evidence="3" type="ORF">PV09_04954</name>
</gene>
<dbReference type="AlphaFoldDB" id="A0A0D1XNJ7"/>
<keyword evidence="2" id="KW-0472">Membrane</keyword>
<keyword evidence="2" id="KW-1133">Transmembrane helix</keyword>
<dbReference type="InterPro" id="IPR046368">
    <property type="entry name" value="Tag1"/>
</dbReference>
<organism evidence="3 4">
    <name type="scientific">Verruconis gallopava</name>
    <dbReference type="NCBI Taxonomy" id="253628"/>
    <lineage>
        <taxon>Eukaryota</taxon>
        <taxon>Fungi</taxon>
        <taxon>Dikarya</taxon>
        <taxon>Ascomycota</taxon>
        <taxon>Pezizomycotina</taxon>
        <taxon>Dothideomycetes</taxon>
        <taxon>Pleosporomycetidae</taxon>
        <taxon>Venturiales</taxon>
        <taxon>Sympoventuriaceae</taxon>
        <taxon>Verruconis</taxon>
    </lineage>
</organism>
<proteinExistence type="predicted"/>
<keyword evidence="4" id="KW-1185">Reference proteome</keyword>
<dbReference type="PANTHER" id="PTHR35895:SF1">
    <property type="entry name" value="LIPID-BINDING SERUM GLYCOPROTEIN C-TERMINAL DOMAIN-CONTAINING PROTEIN"/>
    <property type="match status" value="1"/>
</dbReference>
<protein>
    <submittedName>
        <fullName evidence="3">Uncharacterized protein</fullName>
    </submittedName>
</protein>
<evidence type="ECO:0000313" key="3">
    <source>
        <dbReference type="EMBL" id="KIW04146.1"/>
    </source>
</evidence>
<dbReference type="InParanoid" id="A0A0D1XNJ7"/>
<reference evidence="3 4" key="1">
    <citation type="submission" date="2015-01" db="EMBL/GenBank/DDBJ databases">
        <title>The Genome Sequence of Ochroconis gallopava CBS43764.</title>
        <authorList>
            <consortium name="The Broad Institute Genomics Platform"/>
            <person name="Cuomo C."/>
            <person name="de Hoog S."/>
            <person name="Gorbushina A."/>
            <person name="Stielow B."/>
            <person name="Teixiera M."/>
            <person name="Abouelleil A."/>
            <person name="Chapman S.B."/>
            <person name="Priest M."/>
            <person name="Young S.K."/>
            <person name="Wortman J."/>
            <person name="Nusbaum C."/>
            <person name="Birren B."/>
        </authorList>
    </citation>
    <scope>NUCLEOTIDE SEQUENCE [LARGE SCALE GENOMIC DNA]</scope>
    <source>
        <strain evidence="3 4">CBS 43764</strain>
    </source>
</reference>
<feature type="transmembrane region" description="Helical" evidence="2">
    <location>
        <begin position="39"/>
        <end position="63"/>
    </location>
</feature>
<evidence type="ECO:0000313" key="4">
    <source>
        <dbReference type="Proteomes" id="UP000053259"/>
    </source>
</evidence>
<accession>A0A0D1XNJ7</accession>
<dbReference type="Proteomes" id="UP000053259">
    <property type="component" value="Unassembled WGS sequence"/>
</dbReference>
<dbReference type="GO" id="GO:0000329">
    <property type="term" value="C:fungal-type vacuole membrane"/>
    <property type="evidence" value="ECO:0007669"/>
    <property type="project" value="InterPro"/>
</dbReference>
<keyword evidence="2" id="KW-0812">Transmembrane</keyword>
<dbReference type="PANTHER" id="PTHR35895">
    <property type="entry name" value="CHROMOSOME 16, WHOLE GENOME SHOTGUN SEQUENCE"/>
    <property type="match status" value="1"/>
</dbReference>
<dbReference type="VEuPathDB" id="FungiDB:PV09_04954"/>
<evidence type="ECO:0000256" key="2">
    <source>
        <dbReference type="SAM" id="Phobius"/>
    </source>
</evidence>
<sequence>MSTDEGKSGAQTLESVGPKDNAATPRSFGQKAKHFLKRFWWLLVAVTIVIVLVVVLCVVFVGIPNIAQKAINEASLTLESQVVTFPQPDSIHVMMNTTVTNPSSYHPQLYSFQAALFLEDTEPDIKPFGYIEIPAAKAESTFSSIINQQMNITDQEQFARYNQLVLSSETYRVALRGRIPLKEGGLPKTTVNFNHVVESKGLNNLQGFEIQNISISLVAEADGTNMRAQAFIPNPSPITIEMGTVTQNVYVGNNMIAVATLPELVLKPGDNLVNLTSVANQTMVLSLITTQYQDAKLPVRIVGNNSTANGQDLPYFTAALKAQTLETTLDLGPALKAAGITLK</sequence>
<dbReference type="RefSeq" id="XP_016214015.1">
    <property type="nucleotide sequence ID" value="XM_016358397.1"/>
</dbReference>
<dbReference type="OrthoDB" id="10039566at2759"/>
<name>A0A0D1XNJ7_9PEZI</name>
<dbReference type="Pfam" id="PF12505">
    <property type="entry name" value="DUF3712"/>
    <property type="match status" value="1"/>
</dbReference>